<keyword evidence="2" id="KW-1185">Reference proteome</keyword>
<comment type="caution">
    <text evidence="1">The sequence shown here is derived from an EMBL/GenBank/DDBJ whole genome shotgun (WGS) entry which is preliminary data.</text>
</comment>
<organism evidence="1 2">
    <name type="scientific">Parelaphostrongylus tenuis</name>
    <name type="common">Meningeal worm</name>
    <dbReference type="NCBI Taxonomy" id="148309"/>
    <lineage>
        <taxon>Eukaryota</taxon>
        <taxon>Metazoa</taxon>
        <taxon>Ecdysozoa</taxon>
        <taxon>Nematoda</taxon>
        <taxon>Chromadorea</taxon>
        <taxon>Rhabditida</taxon>
        <taxon>Rhabditina</taxon>
        <taxon>Rhabditomorpha</taxon>
        <taxon>Strongyloidea</taxon>
        <taxon>Metastrongylidae</taxon>
        <taxon>Parelaphostrongylus</taxon>
    </lineage>
</organism>
<gene>
    <name evidence="1" type="ORF">KIN20_001264</name>
</gene>
<dbReference type="Proteomes" id="UP001196413">
    <property type="component" value="Unassembled WGS sequence"/>
</dbReference>
<sequence length="148" mass="16809">MGHEKSNFVTIDGSVDVNVSTICCSCRSFFEKEREWFSSNGDGTSSHCCLSIFVYFGKTGSRIIEIVTNLLVKGRMGGLMCLKCRNEPTIIRPLRATPTIALHLCLRMPYMTFFSLVKMCRHCSRNKLIGKMLVNHIKVELFNSELNF</sequence>
<accession>A0AAD5MEP4</accession>
<evidence type="ECO:0000313" key="1">
    <source>
        <dbReference type="EMBL" id="KAJ1346474.1"/>
    </source>
</evidence>
<dbReference type="AlphaFoldDB" id="A0AAD5MEP4"/>
<dbReference type="EMBL" id="JAHQIW010000178">
    <property type="protein sequence ID" value="KAJ1346474.1"/>
    <property type="molecule type" value="Genomic_DNA"/>
</dbReference>
<reference evidence="1" key="1">
    <citation type="submission" date="2021-06" db="EMBL/GenBank/DDBJ databases">
        <title>Parelaphostrongylus tenuis whole genome reference sequence.</title>
        <authorList>
            <person name="Garwood T.J."/>
            <person name="Larsen P.A."/>
            <person name="Fountain-Jones N.M."/>
            <person name="Garbe J.R."/>
            <person name="Macchietto M.G."/>
            <person name="Kania S.A."/>
            <person name="Gerhold R.W."/>
            <person name="Richards J.E."/>
            <person name="Wolf T.M."/>
        </authorList>
    </citation>
    <scope>NUCLEOTIDE SEQUENCE</scope>
    <source>
        <strain evidence="1">MNPRO001-30</strain>
        <tissue evidence="1">Meninges</tissue>
    </source>
</reference>
<proteinExistence type="predicted"/>
<protein>
    <submittedName>
        <fullName evidence="1">Uncharacterized protein</fullName>
    </submittedName>
</protein>
<name>A0AAD5MEP4_PARTN</name>
<evidence type="ECO:0000313" key="2">
    <source>
        <dbReference type="Proteomes" id="UP001196413"/>
    </source>
</evidence>